<dbReference type="GO" id="GO:0005634">
    <property type="term" value="C:nucleus"/>
    <property type="evidence" value="ECO:0007669"/>
    <property type="project" value="UniProtKB-SubCell"/>
</dbReference>
<dbReference type="GO" id="GO:0032259">
    <property type="term" value="P:methylation"/>
    <property type="evidence" value="ECO:0007669"/>
    <property type="project" value="UniProtKB-KW"/>
</dbReference>
<dbReference type="GO" id="GO:0018064">
    <property type="term" value="F:protein-L-histidine N-tele-methyltransferase activity"/>
    <property type="evidence" value="ECO:0007669"/>
    <property type="project" value="UniProtKB-EC"/>
</dbReference>
<protein>
    <recommendedName>
        <fullName evidence="3">protein-histidine N-methyltransferase</fullName>
        <ecNumber evidence="3">2.1.1.85</ecNumber>
    </recommendedName>
</protein>
<reference evidence="10 11" key="1">
    <citation type="submission" date="2020-06" db="EMBL/GenBank/DDBJ databases">
        <title>The yeast mating-type switching endonuclease HO is a domesticated member of an unorthodox homing genetic element family.</title>
        <authorList>
            <person name="Coughlan A.Y."/>
            <person name="Lombardi L."/>
            <person name="Braun-Galleani S."/>
            <person name="Martos A.R."/>
            <person name="Galeote V."/>
            <person name="Bigey F."/>
            <person name="Dequin S."/>
            <person name="Byrne K.P."/>
            <person name="Wolfe K.H."/>
        </authorList>
    </citation>
    <scope>NUCLEOTIDE SEQUENCE [LARGE SCALE GENOMIC DNA]</scope>
    <source>
        <strain evidence="10 11">CBS764</strain>
    </source>
</reference>
<dbReference type="GeneID" id="59324574"/>
<dbReference type="InterPro" id="IPR019410">
    <property type="entry name" value="Methyltransf_16"/>
</dbReference>
<dbReference type="OrthoDB" id="1723750at2759"/>
<gene>
    <name evidence="10" type="ORF">HG536_0B03180</name>
</gene>
<evidence type="ECO:0000256" key="8">
    <source>
        <dbReference type="ARBA" id="ARBA00023242"/>
    </source>
</evidence>
<comment type="subcellular location">
    <subcellularLocation>
        <location evidence="2">Cytoplasm</location>
    </subcellularLocation>
    <subcellularLocation>
        <location evidence="1">Nucleus</location>
    </subcellularLocation>
</comment>
<name>A0A7G3ZD69_9SACH</name>
<evidence type="ECO:0000313" key="10">
    <source>
        <dbReference type="EMBL" id="QLL31455.1"/>
    </source>
</evidence>
<dbReference type="Proteomes" id="UP000515788">
    <property type="component" value="Chromosome 2"/>
</dbReference>
<dbReference type="EMBL" id="CP059247">
    <property type="protein sequence ID" value="QLL31455.1"/>
    <property type="molecule type" value="Genomic_DNA"/>
</dbReference>
<evidence type="ECO:0000313" key="11">
    <source>
        <dbReference type="Proteomes" id="UP000515788"/>
    </source>
</evidence>
<dbReference type="RefSeq" id="XP_037138130.1">
    <property type="nucleotide sequence ID" value="XM_037282235.1"/>
</dbReference>
<dbReference type="Gene3D" id="3.40.50.150">
    <property type="entry name" value="Vaccinia Virus protein VP39"/>
    <property type="match status" value="1"/>
</dbReference>
<evidence type="ECO:0000256" key="2">
    <source>
        <dbReference type="ARBA" id="ARBA00004496"/>
    </source>
</evidence>
<organism evidence="10 11">
    <name type="scientific">Torulaspora globosa</name>
    <dbReference type="NCBI Taxonomy" id="48254"/>
    <lineage>
        <taxon>Eukaryota</taxon>
        <taxon>Fungi</taxon>
        <taxon>Dikarya</taxon>
        <taxon>Ascomycota</taxon>
        <taxon>Saccharomycotina</taxon>
        <taxon>Saccharomycetes</taxon>
        <taxon>Saccharomycetales</taxon>
        <taxon>Saccharomycetaceae</taxon>
        <taxon>Torulaspora</taxon>
    </lineage>
</organism>
<proteinExistence type="inferred from homology"/>
<dbReference type="KEGG" id="tgb:HG536_0B03180"/>
<keyword evidence="5" id="KW-0489">Methyltransferase</keyword>
<keyword evidence="4" id="KW-0963">Cytoplasm</keyword>
<keyword evidence="11" id="KW-1185">Reference proteome</keyword>
<evidence type="ECO:0000256" key="1">
    <source>
        <dbReference type="ARBA" id="ARBA00004123"/>
    </source>
</evidence>
<dbReference type="EC" id="2.1.1.85" evidence="3"/>
<keyword evidence="6" id="KW-0808">Transferase</keyword>
<dbReference type="InterPro" id="IPR029063">
    <property type="entry name" value="SAM-dependent_MTases_sf"/>
</dbReference>
<evidence type="ECO:0000256" key="4">
    <source>
        <dbReference type="ARBA" id="ARBA00022490"/>
    </source>
</evidence>
<evidence type="ECO:0000256" key="5">
    <source>
        <dbReference type="ARBA" id="ARBA00022603"/>
    </source>
</evidence>
<evidence type="ECO:0000256" key="6">
    <source>
        <dbReference type="ARBA" id="ARBA00022679"/>
    </source>
</evidence>
<dbReference type="PANTHER" id="PTHR14614">
    <property type="entry name" value="HEPATOCELLULAR CARCINOMA-ASSOCIATED ANTIGEN"/>
    <property type="match status" value="1"/>
</dbReference>
<accession>A0A7G3ZD69</accession>
<keyword evidence="8" id="KW-0539">Nucleus</keyword>
<evidence type="ECO:0000256" key="3">
    <source>
        <dbReference type="ARBA" id="ARBA00012533"/>
    </source>
</evidence>
<evidence type="ECO:0000256" key="9">
    <source>
        <dbReference type="ARBA" id="ARBA00038126"/>
    </source>
</evidence>
<dbReference type="AlphaFoldDB" id="A0A7G3ZD69"/>
<keyword evidence="7" id="KW-0949">S-adenosyl-L-methionine</keyword>
<comment type="similarity">
    <text evidence="9">Belongs to the methyltransferase superfamily. METTL18 family.</text>
</comment>
<dbReference type="GO" id="GO:0005737">
    <property type="term" value="C:cytoplasm"/>
    <property type="evidence" value="ECO:0007669"/>
    <property type="project" value="UniProtKB-SubCell"/>
</dbReference>
<evidence type="ECO:0000256" key="7">
    <source>
        <dbReference type="ARBA" id="ARBA00022691"/>
    </source>
</evidence>
<sequence length="366" mass="41050">MSFSFGFSSKDFSDDEIDNDGLLAGSEAVSPASSVNPLDDGRLLGKDVVQPQWQNLKAVLDSLKDVRVSFEQFPTPRNSTVLYRRELFDVKHQLMSEAGDGDEDSVELDILMGETSEDLRKNVYEGGLKSWECSIDVVDYLSELKSGLEDIDCVLELGCGTALPTEYIYSMFLQLQPTTDLTFILSDYNRSVLRLVTIPNLIITWAKVVLSEDQYSQLQKCNDETIPVRSDELLLTQQLLDAFYHDMQARKIRINLMSGTWGRSFTNLLAPTLNAHSGILAITSETIYQPENLPVVAETLLDVILANKGSKVKALVAAKNIYFGVGGSMMEFEKYLQKRIQQDCLPIIYHTQKVDAGLKRSIMFIE</sequence>
<dbReference type="PANTHER" id="PTHR14614:SF39">
    <property type="entry name" value="HISTIDINE PROTEIN METHYLTRANSFERASE 1 HOMOLOG"/>
    <property type="match status" value="1"/>
</dbReference>